<dbReference type="InterPro" id="IPR046497">
    <property type="entry name" value="DUF6590"/>
</dbReference>
<keyword evidence="3" id="KW-1185">Reference proteome</keyword>
<reference evidence="2" key="1">
    <citation type="submission" date="2021-03" db="EMBL/GenBank/DDBJ databases">
        <authorList>
            <person name="Tagirdzhanova G."/>
        </authorList>
    </citation>
    <scope>NUCLEOTIDE SEQUENCE</scope>
</reference>
<organism evidence="2 3">
    <name type="scientific">Alectoria fallacina</name>
    <dbReference type="NCBI Taxonomy" id="1903189"/>
    <lineage>
        <taxon>Eukaryota</taxon>
        <taxon>Fungi</taxon>
        <taxon>Dikarya</taxon>
        <taxon>Ascomycota</taxon>
        <taxon>Pezizomycotina</taxon>
        <taxon>Lecanoromycetes</taxon>
        <taxon>OSLEUM clade</taxon>
        <taxon>Lecanoromycetidae</taxon>
        <taxon>Lecanorales</taxon>
        <taxon>Lecanorineae</taxon>
        <taxon>Parmeliaceae</taxon>
        <taxon>Alectoria</taxon>
    </lineage>
</organism>
<dbReference type="Proteomes" id="UP000664203">
    <property type="component" value="Unassembled WGS sequence"/>
</dbReference>
<accession>A0A8H3EH48</accession>
<dbReference type="AlphaFoldDB" id="A0A8H3EH48"/>
<evidence type="ECO:0000313" key="3">
    <source>
        <dbReference type="Proteomes" id="UP000664203"/>
    </source>
</evidence>
<dbReference type="EMBL" id="CAJPDR010000012">
    <property type="protein sequence ID" value="CAF9905592.1"/>
    <property type="molecule type" value="Genomic_DNA"/>
</dbReference>
<evidence type="ECO:0000313" key="2">
    <source>
        <dbReference type="EMBL" id="CAF9905592.1"/>
    </source>
</evidence>
<evidence type="ECO:0000259" key="1">
    <source>
        <dbReference type="Pfam" id="PF20233"/>
    </source>
</evidence>
<name>A0A8H3EH48_9LECA</name>
<sequence length="113" mass="12955">MLQSVHAIAYAGQGPPQKLAGEVHLDRDPIRFVVTPLRAEPDVRNDVVRIKMGVEYPIQFGSKVSFEGYVHRDSMLKLLEYRNEIRNRANMKIQKEWEPLGPASYNPVTKTYS</sequence>
<gene>
    <name evidence="2" type="ORF">ALECFALPRED_001041</name>
</gene>
<dbReference type="Pfam" id="PF20233">
    <property type="entry name" value="DUF6590"/>
    <property type="match status" value="1"/>
</dbReference>
<protein>
    <recommendedName>
        <fullName evidence="1">DUF6590 domain-containing protein</fullName>
    </recommendedName>
</protein>
<proteinExistence type="predicted"/>
<feature type="domain" description="DUF6590" evidence="1">
    <location>
        <begin position="4"/>
        <end position="79"/>
    </location>
</feature>
<comment type="caution">
    <text evidence="2">The sequence shown here is derived from an EMBL/GenBank/DDBJ whole genome shotgun (WGS) entry which is preliminary data.</text>
</comment>